<dbReference type="Pfam" id="PF13098">
    <property type="entry name" value="Thioredoxin_2"/>
    <property type="match status" value="1"/>
</dbReference>
<evidence type="ECO:0000256" key="2">
    <source>
        <dbReference type="ARBA" id="ARBA00009813"/>
    </source>
</evidence>
<dbReference type="InterPro" id="IPR033954">
    <property type="entry name" value="DiS-bond_Isoase_DsbC/G"/>
</dbReference>
<evidence type="ECO:0000313" key="11">
    <source>
        <dbReference type="Proteomes" id="UP001237156"/>
    </source>
</evidence>
<feature type="signal peptide" evidence="7">
    <location>
        <begin position="1"/>
        <end position="22"/>
    </location>
</feature>
<feature type="chain" id="PRO_5043100306" description="Thiol:disulfide interchange protein" evidence="7">
    <location>
        <begin position="23"/>
        <end position="236"/>
    </location>
</feature>
<keyword evidence="4 7" id="KW-0574">Periplasm</keyword>
<dbReference type="InterPro" id="IPR009094">
    <property type="entry name" value="DiS-bond_isomerase_DsbC/G_N_sf"/>
</dbReference>
<dbReference type="InterPro" id="IPR036249">
    <property type="entry name" value="Thioredoxin-like_sf"/>
</dbReference>
<evidence type="ECO:0000256" key="4">
    <source>
        <dbReference type="ARBA" id="ARBA00022764"/>
    </source>
</evidence>
<dbReference type="RefSeq" id="WP_279524163.1">
    <property type="nucleotide sequence ID" value="NZ_JARVII010000009.1"/>
</dbReference>
<dbReference type="Gene3D" id="3.10.450.70">
    <property type="entry name" value="Disulphide bond isomerase, DsbC/G, N-terminal"/>
    <property type="match status" value="1"/>
</dbReference>
<evidence type="ECO:0000256" key="3">
    <source>
        <dbReference type="ARBA" id="ARBA00022729"/>
    </source>
</evidence>
<dbReference type="InterPro" id="IPR012336">
    <property type="entry name" value="Thioredoxin-like_fold"/>
</dbReference>
<evidence type="ECO:0000313" key="10">
    <source>
        <dbReference type="EMBL" id="MDG9699228.1"/>
    </source>
</evidence>
<keyword evidence="6 7" id="KW-0676">Redox-active center</keyword>
<dbReference type="InterPro" id="IPR018950">
    <property type="entry name" value="DiS-bond_isomerase_DsbC/G_N"/>
</dbReference>
<dbReference type="SUPFAM" id="SSF54423">
    <property type="entry name" value="DsbC/DsbG N-terminal domain-like"/>
    <property type="match status" value="1"/>
</dbReference>
<comment type="caution">
    <text evidence="10">The sequence shown here is derived from an EMBL/GenBank/DDBJ whole genome shotgun (WGS) entry which is preliminary data.</text>
</comment>
<dbReference type="EMBL" id="JARVII010000009">
    <property type="protein sequence ID" value="MDG9699228.1"/>
    <property type="molecule type" value="Genomic_DNA"/>
</dbReference>
<keyword evidence="3 7" id="KW-0732">Signal</keyword>
<sequence length="236" mass="25959">MKKTASLLAALALALPLTAALAQEADLRKTLGQRLPSLSNIDEVSKTPMQGVYEIRVGNDILYADAKGDFVLQGNLIDTRARKNLTEERIEKLTVIQFDALPLKNAIKQVRGKGERKVAIFEDPNCHYCHKLEHEIADLDNVTIYTFLIPILGQGSVEKAKNIWCAKDPLKTWHAWMQKQVEPAAAECDQAAITANLEFARANRITGTPTIVFANGARVPGAIPGSRMDEMLNAAK</sequence>
<protein>
    <recommendedName>
        <fullName evidence="7">Thiol:disulfide interchange protein</fullName>
    </recommendedName>
</protein>
<evidence type="ECO:0000256" key="1">
    <source>
        <dbReference type="ARBA" id="ARBA00004418"/>
    </source>
</evidence>
<name>A0AAW6RLS6_9BURK</name>
<dbReference type="InterPro" id="IPR051470">
    <property type="entry name" value="Thiol:disulfide_interchange"/>
</dbReference>
<proteinExistence type="inferred from homology"/>
<reference evidence="10 11" key="1">
    <citation type="submission" date="2023-04" db="EMBL/GenBank/DDBJ databases">
        <title>Ottowia paracancer sp. nov., isolated from human stomach.</title>
        <authorList>
            <person name="Song Y."/>
        </authorList>
    </citation>
    <scope>NUCLEOTIDE SEQUENCE [LARGE SCALE GENOMIC DNA]</scope>
    <source>
        <strain evidence="10 11">10c7w1</strain>
    </source>
</reference>
<dbReference type="Pfam" id="PF10411">
    <property type="entry name" value="DsbC_N"/>
    <property type="match status" value="1"/>
</dbReference>
<dbReference type="GO" id="GO:0042597">
    <property type="term" value="C:periplasmic space"/>
    <property type="evidence" value="ECO:0007669"/>
    <property type="project" value="UniProtKB-SubCell"/>
</dbReference>
<dbReference type="Gene3D" id="3.40.30.10">
    <property type="entry name" value="Glutaredoxin"/>
    <property type="match status" value="1"/>
</dbReference>
<evidence type="ECO:0000256" key="5">
    <source>
        <dbReference type="ARBA" id="ARBA00023157"/>
    </source>
</evidence>
<dbReference type="CDD" id="cd03020">
    <property type="entry name" value="DsbA_DsbC_DsbG"/>
    <property type="match status" value="1"/>
</dbReference>
<evidence type="ECO:0000259" key="9">
    <source>
        <dbReference type="Pfam" id="PF13098"/>
    </source>
</evidence>
<organism evidence="10 11">
    <name type="scientific">Ottowia cancrivicina</name>
    <dbReference type="NCBI Taxonomy" id="3040346"/>
    <lineage>
        <taxon>Bacteria</taxon>
        <taxon>Pseudomonadati</taxon>
        <taxon>Pseudomonadota</taxon>
        <taxon>Betaproteobacteria</taxon>
        <taxon>Burkholderiales</taxon>
        <taxon>Comamonadaceae</taxon>
        <taxon>Ottowia</taxon>
    </lineage>
</organism>
<feature type="domain" description="Thioredoxin-like fold" evidence="9">
    <location>
        <begin position="111"/>
        <end position="232"/>
    </location>
</feature>
<dbReference type="AlphaFoldDB" id="A0AAW6RLS6"/>
<dbReference type="PANTHER" id="PTHR35272">
    <property type="entry name" value="THIOL:DISULFIDE INTERCHANGE PROTEIN DSBC-RELATED"/>
    <property type="match status" value="1"/>
</dbReference>
<keyword evidence="11" id="KW-1185">Reference proteome</keyword>
<dbReference type="Proteomes" id="UP001237156">
    <property type="component" value="Unassembled WGS sequence"/>
</dbReference>
<dbReference type="PANTHER" id="PTHR35272:SF3">
    <property type="entry name" value="THIOL:DISULFIDE INTERCHANGE PROTEIN DSBC"/>
    <property type="match status" value="1"/>
</dbReference>
<evidence type="ECO:0000256" key="6">
    <source>
        <dbReference type="ARBA" id="ARBA00023284"/>
    </source>
</evidence>
<comment type="subcellular location">
    <subcellularLocation>
        <location evidence="1 7">Periplasm</location>
    </subcellularLocation>
</comment>
<comment type="function">
    <text evidence="7">Required for disulfide bond formation in some periplasmic proteins. Acts by transferring its disulfide bond to other proteins and is reduced in the process.</text>
</comment>
<keyword evidence="5" id="KW-1015">Disulfide bond</keyword>
<evidence type="ECO:0000256" key="7">
    <source>
        <dbReference type="RuleBase" id="RU364038"/>
    </source>
</evidence>
<comment type="similarity">
    <text evidence="2 7">Belongs to the thioredoxin family. DsbC subfamily.</text>
</comment>
<gene>
    <name evidence="10" type="ORF">QB898_05740</name>
</gene>
<accession>A0AAW6RLS6</accession>
<evidence type="ECO:0000259" key="8">
    <source>
        <dbReference type="Pfam" id="PF10411"/>
    </source>
</evidence>
<dbReference type="SUPFAM" id="SSF52833">
    <property type="entry name" value="Thioredoxin-like"/>
    <property type="match status" value="1"/>
</dbReference>
<feature type="domain" description="Disulphide bond isomerase DsbC/G N-terminal" evidence="8">
    <location>
        <begin position="19"/>
        <end position="87"/>
    </location>
</feature>